<dbReference type="CDD" id="cd02696">
    <property type="entry name" value="MurNAc-LAA"/>
    <property type="match status" value="1"/>
</dbReference>
<dbReference type="RefSeq" id="WP_073271742.1">
    <property type="nucleotide sequence ID" value="NZ_FRAC01000006.1"/>
</dbReference>
<sequence>MKKKNTIIIFLSIVLFLLICLLFYKKAYLKINQLFNQPDSKVTIAIDAGHGGFDPGKIGINKALEKDINLSIAKKLKTLLLQKGIKVVMTREEDNGLYKKSDQDIKRADMKNRVNIINSSNALIAVSIHQNSFTQESARGAQIFYYQGSTEGQILAEILQERFKNSLNDGNKRLAKSNNTYYMLKNSKCPIVIVECGFLSNRREAELLCNNEYQDKVVGAIYLGIIDYLAQQNKDEKMPIIRKNNPLSFFR</sequence>
<keyword evidence="2" id="KW-0472">Membrane</keyword>
<reference evidence="4 5" key="1">
    <citation type="submission" date="2016-11" db="EMBL/GenBank/DDBJ databases">
        <authorList>
            <person name="Jaros S."/>
            <person name="Januszkiewicz K."/>
            <person name="Wedrychowicz H."/>
        </authorList>
    </citation>
    <scope>NUCLEOTIDE SEQUENCE [LARGE SCALE GENOMIC DNA]</scope>
    <source>
        <strain evidence="4 5">DSM 15929</strain>
    </source>
</reference>
<dbReference type="InterPro" id="IPR002508">
    <property type="entry name" value="MurNAc-LAA_cat"/>
</dbReference>
<dbReference type="SUPFAM" id="SSF53187">
    <property type="entry name" value="Zn-dependent exopeptidases"/>
    <property type="match status" value="1"/>
</dbReference>
<organism evidence="4 5">
    <name type="scientific">Anaerocolumna jejuensis DSM 15929</name>
    <dbReference type="NCBI Taxonomy" id="1121322"/>
    <lineage>
        <taxon>Bacteria</taxon>
        <taxon>Bacillati</taxon>
        <taxon>Bacillota</taxon>
        <taxon>Clostridia</taxon>
        <taxon>Lachnospirales</taxon>
        <taxon>Lachnospiraceae</taxon>
        <taxon>Anaerocolumna</taxon>
    </lineage>
</organism>
<dbReference type="SMART" id="SM00646">
    <property type="entry name" value="Ami_3"/>
    <property type="match status" value="1"/>
</dbReference>
<evidence type="ECO:0000313" key="4">
    <source>
        <dbReference type="EMBL" id="SHJ46368.1"/>
    </source>
</evidence>
<evidence type="ECO:0000259" key="3">
    <source>
        <dbReference type="SMART" id="SM00646"/>
    </source>
</evidence>
<dbReference type="Pfam" id="PF01520">
    <property type="entry name" value="Amidase_3"/>
    <property type="match status" value="1"/>
</dbReference>
<evidence type="ECO:0000313" key="5">
    <source>
        <dbReference type="Proteomes" id="UP000184386"/>
    </source>
</evidence>
<keyword evidence="1" id="KW-0378">Hydrolase</keyword>
<dbReference type="PANTHER" id="PTHR30404">
    <property type="entry name" value="N-ACETYLMURAMOYL-L-ALANINE AMIDASE"/>
    <property type="match status" value="1"/>
</dbReference>
<keyword evidence="2" id="KW-1133">Transmembrane helix</keyword>
<gene>
    <name evidence="4" type="ORF">SAMN02745136_00090</name>
</gene>
<dbReference type="OrthoDB" id="9806267at2"/>
<feature type="domain" description="MurNAc-LAA" evidence="3">
    <location>
        <begin position="114"/>
        <end position="226"/>
    </location>
</feature>
<proteinExistence type="predicted"/>
<dbReference type="GO" id="GO:0008745">
    <property type="term" value="F:N-acetylmuramoyl-L-alanine amidase activity"/>
    <property type="evidence" value="ECO:0007669"/>
    <property type="project" value="InterPro"/>
</dbReference>
<dbReference type="GO" id="GO:0030288">
    <property type="term" value="C:outer membrane-bounded periplasmic space"/>
    <property type="evidence" value="ECO:0007669"/>
    <property type="project" value="TreeGrafter"/>
</dbReference>
<dbReference type="GO" id="GO:0009253">
    <property type="term" value="P:peptidoglycan catabolic process"/>
    <property type="evidence" value="ECO:0007669"/>
    <property type="project" value="InterPro"/>
</dbReference>
<evidence type="ECO:0000256" key="2">
    <source>
        <dbReference type="SAM" id="Phobius"/>
    </source>
</evidence>
<dbReference type="AlphaFoldDB" id="A0A1M6JHZ2"/>
<evidence type="ECO:0000256" key="1">
    <source>
        <dbReference type="ARBA" id="ARBA00022801"/>
    </source>
</evidence>
<protein>
    <submittedName>
        <fullName evidence="4">N-acetylmuramoyl-L-alanine amidase</fullName>
    </submittedName>
</protein>
<dbReference type="Gene3D" id="3.40.630.40">
    <property type="entry name" value="Zn-dependent exopeptidases"/>
    <property type="match status" value="1"/>
</dbReference>
<feature type="transmembrane region" description="Helical" evidence="2">
    <location>
        <begin position="6"/>
        <end position="24"/>
    </location>
</feature>
<name>A0A1M6JHZ2_9FIRM</name>
<dbReference type="PANTHER" id="PTHR30404:SF0">
    <property type="entry name" value="N-ACETYLMURAMOYL-L-ALANINE AMIDASE AMIC"/>
    <property type="match status" value="1"/>
</dbReference>
<dbReference type="Proteomes" id="UP000184386">
    <property type="component" value="Unassembled WGS sequence"/>
</dbReference>
<dbReference type="InterPro" id="IPR050695">
    <property type="entry name" value="N-acetylmuramoyl_amidase_3"/>
</dbReference>
<keyword evidence="5" id="KW-1185">Reference proteome</keyword>
<dbReference type="STRING" id="1121322.SAMN02745136_00090"/>
<keyword evidence="2" id="KW-0812">Transmembrane</keyword>
<dbReference type="EMBL" id="FRAC01000006">
    <property type="protein sequence ID" value="SHJ46368.1"/>
    <property type="molecule type" value="Genomic_DNA"/>
</dbReference>
<accession>A0A1M6JHZ2</accession>